<keyword evidence="3" id="KW-0999">Mitochondrion inner membrane</keyword>
<keyword evidence="2 6" id="KW-0812">Transmembrane</keyword>
<organism evidence="8 9">
    <name type="scientific">Thelonectria olida</name>
    <dbReference type="NCBI Taxonomy" id="1576542"/>
    <lineage>
        <taxon>Eukaryota</taxon>
        <taxon>Fungi</taxon>
        <taxon>Dikarya</taxon>
        <taxon>Ascomycota</taxon>
        <taxon>Pezizomycotina</taxon>
        <taxon>Sordariomycetes</taxon>
        <taxon>Hypocreomycetidae</taxon>
        <taxon>Hypocreales</taxon>
        <taxon>Nectriaceae</taxon>
        <taxon>Thelonectria</taxon>
    </lineage>
</organism>
<keyword evidence="3" id="KW-0496">Mitochondrion</keyword>
<dbReference type="InterPro" id="IPR023395">
    <property type="entry name" value="MCP_dom_sf"/>
</dbReference>
<evidence type="ECO:0000256" key="5">
    <source>
        <dbReference type="ARBA" id="ARBA00023136"/>
    </source>
</evidence>
<dbReference type="FunFam" id="1.50.40.10:FF:000078">
    <property type="entry name" value="Mitochondrial DNA replication protein YHM2"/>
    <property type="match status" value="1"/>
</dbReference>
<protein>
    <submittedName>
        <fullName evidence="8">Mitochondrial DNA replication protein</fullName>
    </submittedName>
</protein>
<evidence type="ECO:0000313" key="9">
    <source>
        <dbReference type="Proteomes" id="UP000777438"/>
    </source>
</evidence>
<evidence type="ECO:0000256" key="4">
    <source>
        <dbReference type="ARBA" id="ARBA00022989"/>
    </source>
</evidence>
<evidence type="ECO:0000256" key="1">
    <source>
        <dbReference type="ARBA" id="ARBA00004141"/>
    </source>
</evidence>
<keyword evidence="7" id="KW-0813">Transport</keyword>
<keyword evidence="5 6" id="KW-0472">Membrane</keyword>
<dbReference type="InterPro" id="IPR018108">
    <property type="entry name" value="MCP_transmembrane"/>
</dbReference>
<comment type="caution">
    <text evidence="8">The sequence shown here is derived from an EMBL/GenBank/DDBJ whole genome shotgun (WGS) entry which is preliminary data.</text>
</comment>
<dbReference type="Proteomes" id="UP000777438">
    <property type="component" value="Unassembled WGS sequence"/>
</dbReference>
<evidence type="ECO:0000256" key="3">
    <source>
        <dbReference type="ARBA" id="ARBA00022792"/>
    </source>
</evidence>
<dbReference type="PANTHER" id="PTHR46982:SF1">
    <property type="entry name" value="CITRATE_OXOGLUTARATE CARRIER PROTEIN"/>
    <property type="match status" value="1"/>
</dbReference>
<accession>A0A9P8W0Z1</accession>
<dbReference type="AlphaFoldDB" id="A0A9P8W0Z1"/>
<dbReference type="GO" id="GO:0006843">
    <property type="term" value="P:mitochondrial citrate transmembrane transport"/>
    <property type="evidence" value="ECO:0007669"/>
    <property type="project" value="TreeGrafter"/>
</dbReference>
<dbReference type="Gene3D" id="1.50.40.10">
    <property type="entry name" value="Mitochondrial carrier domain"/>
    <property type="match status" value="2"/>
</dbReference>
<evidence type="ECO:0000256" key="7">
    <source>
        <dbReference type="RuleBase" id="RU000488"/>
    </source>
</evidence>
<feature type="repeat" description="Solcar" evidence="6">
    <location>
        <begin position="102"/>
        <end position="190"/>
    </location>
</feature>
<dbReference type="PROSITE" id="PS50920">
    <property type="entry name" value="SOLCAR"/>
    <property type="match status" value="2"/>
</dbReference>
<dbReference type="Pfam" id="PF00153">
    <property type="entry name" value="Mito_carr"/>
    <property type="match status" value="3"/>
</dbReference>
<dbReference type="EMBL" id="JAGPYM010000014">
    <property type="protein sequence ID" value="KAH6887489.1"/>
    <property type="molecule type" value="Genomic_DNA"/>
</dbReference>
<dbReference type="InterPro" id="IPR053017">
    <property type="entry name" value="Mito_Cit/Oxoglu_Carrier"/>
</dbReference>
<comment type="subcellular location">
    <subcellularLocation>
        <location evidence="1">Membrane</location>
        <topology evidence="1">Multi-pass membrane protein</topology>
    </subcellularLocation>
</comment>
<keyword evidence="4" id="KW-1133">Transmembrane helix</keyword>
<gene>
    <name evidence="8" type="ORF">B0T10DRAFT_529961</name>
</gene>
<feature type="repeat" description="Solcar" evidence="6">
    <location>
        <begin position="207"/>
        <end position="291"/>
    </location>
</feature>
<comment type="similarity">
    <text evidence="7">Belongs to the mitochondrial carrier (TC 2.A.29) family.</text>
</comment>
<dbReference type="SUPFAM" id="SSF103506">
    <property type="entry name" value="Mitochondrial carrier"/>
    <property type="match status" value="1"/>
</dbReference>
<dbReference type="GO" id="GO:0005739">
    <property type="term" value="C:mitochondrion"/>
    <property type="evidence" value="ECO:0007669"/>
    <property type="project" value="TreeGrafter"/>
</dbReference>
<dbReference type="GO" id="GO:0005371">
    <property type="term" value="F:tricarboxylate secondary active transmembrane transporter activity"/>
    <property type="evidence" value="ECO:0007669"/>
    <property type="project" value="TreeGrafter"/>
</dbReference>
<dbReference type="PANTHER" id="PTHR46982">
    <property type="entry name" value="CITRATE/OXOGLUTARATE CARRIER PROTEIN"/>
    <property type="match status" value="1"/>
</dbReference>
<dbReference type="PROSITE" id="PS51257">
    <property type="entry name" value="PROKAR_LIPOPROTEIN"/>
    <property type="match status" value="1"/>
</dbReference>
<dbReference type="GO" id="GO:0015742">
    <property type="term" value="P:alpha-ketoglutarate transport"/>
    <property type="evidence" value="ECO:0007669"/>
    <property type="project" value="TreeGrafter"/>
</dbReference>
<reference evidence="8 9" key="1">
    <citation type="journal article" date="2021" name="Nat. Commun.">
        <title>Genetic determinants of endophytism in the Arabidopsis root mycobiome.</title>
        <authorList>
            <person name="Mesny F."/>
            <person name="Miyauchi S."/>
            <person name="Thiergart T."/>
            <person name="Pickel B."/>
            <person name="Atanasova L."/>
            <person name="Karlsson M."/>
            <person name="Huettel B."/>
            <person name="Barry K.W."/>
            <person name="Haridas S."/>
            <person name="Chen C."/>
            <person name="Bauer D."/>
            <person name="Andreopoulos W."/>
            <person name="Pangilinan J."/>
            <person name="LaButti K."/>
            <person name="Riley R."/>
            <person name="Lipzen A."/>
            <person name="Clum A."/>
            <person name="Drula E."/>
            <person name="Henrissat B."/>
            <person name="Kohler A."/>
            <person name="Grigoriev I.V."/>
            <person name="Martin F.M."/>
            <person name="Hacquard S."/>
        </authorList>
    </citation>
    <scope>NUCLEOTIDE SEQUENCE [LARGE SCALE GENOMIC DNA]</scope>
    <source>
        <strain evidence="8 9">MPI-CAGE-CH-0241</strain>
    </source>
</reference>
<evidence type="ECO:0000256" key="6">
    <source>
        <dbReference type="PROSITE-ProRule" id="PRU00282"/>
    </source>
</evidence>
<keyword evidence="9" id="KW-1185">Reference proteome</keyword>
<evidence type="ECO:0000313" key="8">
    <source>
        <dbReference type="EMBL" id="KAH6887489.1"/>
    </source>
</evidence>
<evidence type="ECO:0000256" key="2">
    <source>
        <dbReference type="ARBA" id="ARBA00022692"/>
    </source>
</evidence>
<proteinExistence type="inferred from homology"/>
<sequence>MAIEKRETPWSNLAVGACMNIFQVTSLGQPMEVIKTHVAANRGDLLSDALKKTWNRGGVRGFYQGLIPWAWIEASTKGSILILTSTEVEHYSKRYLGVGNSWAGVLGGVAGGAAQAYLTMGMTTCMKTIEVTRSKVAQAGSRVPGTMETFVQILKTKGIRGVNRGVNAVALRQITGWSSRIGISRFAEGRLRSIRGKASTERLSLTEKILASTFGGALSCWNQPFEVVRVEMQSLKTDPTRPAEVTMASAARHILRESGPKGFFRGVVPRIGVAAWATICMVGFGDTMKEAVSQHLSGKSRAGDAL</sequence>
<dbReference type="OrthoDB" id="10253709at2759"/>
<dbReference type="GO" id="GO:0016020">
    <property type="term" value="C:membrane"/>
    <property type="evidence" value="ECO:0007669"/>
    <property type="project" value="UniProtKB-SubCell"/>
</dbReference>
<name>A0A9P8W0Z1_9HYPO</name>